<dbReference type="GeneID" id="54347185"/>
<dbReference type="AlphaFoldDB" id="A0A6A5RWM0"/>
<feature type="region of interest" description="Disordered" evidence="1">
    <location>
        <begin position="11"/>
        <end position="35"/>
    </location>
</feature>
<name>A0A6A5RWM0_9PLEO</name>
<keyword evidence="3" id="KW-1185">Reference proteome</keyword>
<accession>A0A6A5RWM0</accession>
<dbReference type="RefSeq" id="XP_033451656.1">
    <property type="nucleotide sequence ID" value="XM_033589538.1"/>
</dbReference>
<dbReference type="Proteomes" id="UP000800082">
    <property type="component" value="Unassembled WGS sequence"/>
</dbReference>
<protein>
    <submittedName>
        <fullName evidence="2">Uncharacterized protein</fullName>
    </submittedName>
</protein>
<evidence type="ECO:0000256" key="1">
    <source>
        <dbReference type="SAM" id="MobiDB-lite"/>
    </source>
</evidence>
<feature type="compositionally biased region" description="Polar residues" evidence="1">
    <location>
        <begin position="12"/>
        <end position="24"/>
    </location>
</feature>
<evidence type="ECO:0000313" key="2">
    <source>
        <dbReference type="EMBL" id="KAF1931408.1"/>
    </source>
</evidence>
<gene>
    <name evidence="2" type="ORF">M421DRAFT_346788</name>
</gene>
<reference evidence="2" key="1">
    <citation type="journal article" date="2020" name="Stud. Mycol.">
        <title>101 Dothideomycetes genomes: a test case for predicting lifestyles and emergence of pathogens.</title>
        <authorList>
            <person name="Haridas S."/>
            <person name="Albert R."/>
            <person name="Binder M."/>
            <person name="Bloem J."/>
            <person name="Labutti K."/>
            <person name="Salamov A."/>
            <person name="Andreopoulos B."/>
            <person name="Baker S."/>
            <person name="Barry K."/>
            <person name="Bills G."/>
            <person name="Bluhm B."/>
            <person name="Cannon C."/>
            <person name="Castanera R."/>
            <person name="Culley D."/>
            <person name="Daum C."/>
            <person name="Ezra D."/>
            <person name="Gonzalez J."/>
            <person name="Henrissat B."/>
            <person name="Kuo A."/>
            <person name="Liang C."/>
            <person name="Lipzen A."/>
            <person name="Lutzoni F."/>
            <person name="Magnuson J."/>
            <person name="Mondo S."/>
            <person name="Nolan M."/>
            <person name="Ohm R."/>
            <person name="Pangilinan J."/>
            <person name="Park H.-J."/>
            <person name="Ramirez L."/>
            <person name="Alfaro M."/>
            <person name="Sun H."/>
            <person name="Tritt A."/>
            <person name="Yoshinaga Y."/>
            <person name="Zwiers L.-H."/>
            <person name="Turgeon B."/>
            <person name="Goodwin S."/>
            <person name="Spatafora J."/>
            <person name="Crous P."/>
            <person name="Grigoriev I."/>
        </authorList>
    </citation>
    <scope>NUCLEOTIDE SEQUENCE</scope>
    <source>
        <strain evidence="2">CBS 183.55</strain>
    </source>
</reference>
<sequence length="133" mass="14655">MTSLPKWLCRTSGRSAEPGQNSRHGNAVSKPDATHSVRRWGNRVCNVGSPPIPAGESSTVPLYLFPYADKPRQLVRWLAHNDLDQDNLYDHLMTTVPCVHLSLFVSSVALAAPNIWLEACVGGVAIEMWRMCG</sequence>
<proteinExistence type="predicted"/>
<evidence type="ECO:0000313" key="3">
    <source>
        <dbReference type="Proteomes" id="UP000800082"/>
    </source>
</evidence>
<dbReference type="EMBL" id="ML978961">
    <property type="protein sequence ID" value="KAF1931408.1"/>
    <property type="molecule type" value="Genomic_DNA"/>
</dbReference>
<organism evidence="2 3">
    <name type="scientific">Didymella exigua CBS 183.55</name>
    <dbReference type="NCBI Taxonomy" id="1150837"/>
    <lineage>
        <taxon>Eukaryota</taxon>
        <taxon>Fungi</taxon>
        <taxon>Dikarya</taxon>
        <taxon>Ascomycota</taxon>
        <taxon>Pezizomycotina</taxon>
        <taxon>Dothideomycetes</taxon>
        <taxon>Pleosporomycetidae</taxon>
        <taxon>Pleosporales</taxon>
        <taxon>Pleosporineae</taxon>
        <taxon>Didymellaceae</taxon>
        <taxon>Didymella</taxon>
    </lineage>
</organism>